<feature type="chain" id="PRO_5031403421" evidence="2">
    <location>
        <begin position="22"/>
        <end position="327"/>
    </location>
</feature>
<keyword evidence="2" id="KW-0732">Signal</keyword>
<feature type="domain" description="Fe/B12 periplasmic-binding" evidence="3">
    <location>
        <begin position="57"/>
        <end position="327"/>
    </location>
</feature>
<dbReference type="PANTHER" id="PTHR30535">
    <property type="entry name" value="VITAMIN B12-BINDING PROTEIN"/>
    <property type="match status" value="1"/>
</dbReference>
<dbReference type="RefSeq" id="WP_179755403.1">
    <property type="nucleotide sequence ID" value="NZ_JACCBU010000001.1"/>
</dbReference>
<feature type="signal peptide" evidence="2">
    <location>
        <begin position="1"/>
        <end position="21"/>
    </location>
</feature>
<dbReference type="PROSITE" id="PS50983">
    <property type="entry name" value="FE_B12_PBP"/>
    <property type="match status" value="1"/>
</dbReference>
<dbReference type="EMBL" id="JACCBU010000001">
    <property type="protein sequence ID" value="NYE73708.1"/>
    <property type="molecule type" value="Genomic_DNA"/>
</dbReference>
<dbReference type="PANTHER" id="PTHR30535:SF34">
    <property type="entry name" value="MOLYBDATE-BINDING PROTEIN MOLA"/>
    <property type="match status" value="1"/>
</dbReference>
<comment type="caution">
    <text evidence="4">The sequence shown here is derived from an EMBL/GenBank/DDBJ whole genome shotgun (WGS) entry which is preliminary data.</text>
</comment>
<sequence length="327" mass="33357">MRRLIIPLLLLIMATGCAATAAAPPGDGTGGAAAGSDWPRTIEYPGGSVTLAAAPQRVVALSSDVADVALQLVEPARIAAVPTLTTNPNQSLRSAAAGKVAGRLASAAGADPESVLSFDPDLVLVTTRHDAESDAFAILEQAGVPILAITNTWSDPTMYADNVRLIGRALGTETEAEKLITDYQARWQRVADATSGLADDQRPLAGQLRVIGDTIYLSGPGSINQAVLGAAGTRQVSDVLGLQKSQPAATEQLISAAPTHLVVLDSTGKGRSQYDTLFGSPGMAAVPAVAEGQILVLPAAAMSSGSGGIDGLEAIAHWLHPDLVPAP</sequence>
<comment type="similarity">
    <text evidence="1">Belongs to the bacterial solute-binding protein 8 family.</text>
</comment>
<accession>A0A7Y9LEC8</accession>
<evidence type="ECO:0000313" key="5">
    <source>
        <dbReference type="Proteomes" id="UP000569914"/>
    </source>
</evidence>
<evidence type="ECO:0000313" key="4">
    <source>
        <dbReference type="EMBL" id="NYE73708.1"/>
    </source>
</evidence>
<keyword evidence="5" id="KW-1185">Reference proteome</keyword>
<dbReference type="InterPro" id="IPR050902">
    <property type="entry name" value="ABC_Transporter_SBP"/>
</dbReference>
<evidence type="ECO:0000259" key="3">
    <source>
        <dbReference type="PROSITE" id="PS50983"/>
    </source>
</evidence>
<dbReference type="PROSITE" id="PS51257">
    <property type="entry name" value="PROKAR_LIPOPROTEIN"/>
    <property type="match status" value="1"/>
</dbReference>
<dbReference type="SUPFAM" id="SSF53807">
    <property type="entry name" value="Helical backbone' metal receptor"/>
    <property type="match status" value="1"/>
</dbReference>
<dbReference type="Pfam" id="PF01497">
    <property type="entry name" value="Peripla_BP_2"/>
    <property type="match status" value="1"/>
</dbReference>
<dbReference type="InterPro" id="IPR002491">
    <property type="entry name" value="ABC_transptr_periplasmic_BD"/>
</dbReference>
<reference evidence="4 5" key="1">
    <citation type="submission" date="2020-07" db="EMBL/GenBank/DDBJ databases">
        <title>Sequencing the genomes of 1000 actinobacteria strains.</title>
        <authorList>
            <person name="Klenk H.-P."/>
        </authorList>
    </citation>
    <scope>NUCLEOTIDE SEQUENCE [LARGE SCALE GENOMIC DNA]</scope>
    <source>
        <strain evidence="4 5">DSM 22083</strain>
    </source>
</reference>
<dbReference type="Proteomes" id="UP000569914">
    <property type="component" value="Unassembled WGS sequence"/>
</dbReference>
<evidence type="ECO:0000256" key="2">
    <source>
        <dbReference type="SAM" id="SignalP"/>
    </source>
</evidence>
<proteinExistence type="inferred from homology"/>
<dbReference type="Gene3D" id="3.40.50.1980">
    <property type="entry name" value="Nitrogenase molybdenum iron protein domain"/>
    <property type="match status" value="2"/>
</dbReference>
<protein>
    <submittedName>
        <fullName evidence="4">Iron complex transport system substrate-binding protein</fullName>
    </submittedName>
</protein>
<evidence type="ECO:0000256" key="1">
    <source>
        <dbReference type="ARBA" id="ARBA00008814"/>
    </source>
</evidence>
<name>A0A7Y9LEC8_9ACTN</name>
<organism evidence="4 5">
    <name type="scientific">Microlunatus parietis</name>
    <dbReference type="NCBI Taxonomy" id="682979"/>
    <lineage>
        <taxon>Bacteria</taxon>
        <taxon>Bacillati</taxon>
        <taxon>Actinomycetota</taxon>
        <taxon>Actinomycetes</taxon>
        <taxon>Propionibacteriales</taxon>
        <taxon>Propionibacteriaceae</taxon>
        <taxon>Microlunatus</taxon>
    </lineage>
</organism>
<dbReference type="AlphaFoldDB" id="A0A7Y9LEC8"/>
<gene>
    <name evidence="4" type="ORF">BKA15_005037</name>
</gene>